<reference evidence="1" key="1">
    <citation type="submission" date="2021-05" db="EMBL/GenBank/DDBJ databases">
        <authorList>
            <person name="Scholz U."/>
            <person name="Mascher M."/>
            <person name="Fiebig A."/>
        </authorList>
    </citation>
    <scope>NUCLEOTIDE SEQUENCE [LARGE SCALE GENOMIC DNA]</scope>
</reference>
<dbReference type="EnsemblPlants" id="AVESA.00010b.r2.1AG0062810.1">
    <property type="protein sequence ID" value="AVESA.00010b.r2.1AG0062810.1.CDS"/>
    <property type="gene ID" value="AVESA.00010b.r2.1AG0062810"/>
</dbReference>
<organism evidence="1 2">
    <name type="scientific">Avena sativa</name>
    <name type="common">Oat</name>
    <dbReference type="NCBI Taxonomy" id="4498"/>
    <lineage>
        <taxon>Eukaryota</taxon>
        <taxon>Viridiplantae</taxon>
        <taxon>Streptophyta</taxon>
        <taxon>Embryophyta</taxon>
        <taxon>Tracheophyta</taxon>
        <taxon>Spermatophyta</taxon>
        <taxon>Magnoliopsida</taxon>
        <taxon>Liliopsida</taxon>
        <taxon>Poales</taxon>
        <taxon>Poaceae</taxon>
        <taxon>BOP clade</taxon>
        <taxon>Pooideae</taxon>
        <taxon>Poodae</taxon>
        <taxon>Poeae</taxon>
        <taxon>Poeae Chloroplast Group 1 (Aveneae type)</taxon>
        <taxon>Aveninae</taxon>
        <taxon>Avena</taxon>
    </lineage>
</organism>
<dbReference type="Proteomes" id="UP001732700">
    <property type="component" value="Chromosome 1A"/>
</dbReference>
<accession>A0ACD5TJ45</accession>
<evidence type="ECO:0000313" key="1">
    <source>
        <dbReference type="EnsemblPlants" id="AVESA.00010b.r2.1AG0062810.1.CDS"/>
    </source>
</evidence>
<keyword evidence="2" id="KW-1185">Reference proteome</keyword>
<name>A0ACD5TJ45_AVESA</name>
<proteinExistence type="predicted"/>
<sequence>MAEEAKKEVAAPAPEPAKDIAEEKAPVVAENDEKPAATEEGSHGRDAFLERVATEKRISLIKAWEENEKAKVENKTAKLLADITSWENSKAAQLEAEHKKLQEQLERKKAEYVEKLKNATAAVHKAAEEKRAAAEARRGEEIVAAEEAAAKYRAKGEAPKKLFASLSRG</sequence>
<reference evidence="1" key="2">
    <citation type="submission" date="2025-09" db="UniProtKB">
        <authorList>
            <consortium name="EnsemblPlants"/>
        </authorList>
    </citation>
    <scope>IDENTIFICATION</scope>
</reference>
<protein>
    <submittedName>
        <fullName evidence="1">Uncharacterized protein</fullName>
    </submittedName>
</protein>
<evidence type="ECO:0000313" key="2">
    <source>
        <dbReference type="Proteomes" id="UP001732700"/>
    </source>
</evidence>